<protein>
    <submittedName>
        <fullName evidence="1">NHL repeat containing protein</fullName>
    </submittedName>
</protein>
<dbReference type="PANTHER" id="PTHR24104:SF25">
    <property type="entry name" value="PROTEIN LIN-41"/>
    <property type="match status" value="1"/>
</dbReference>
<dbReference type="Gene3D" id="2.40.10.500">
    <property type="match status" value="2"/>
</dbReference>
<gene>
    <name evidence="1" type="ORF">B1B_03302</name>
</gene>
<dbReference type="SUPFAM" id="SSF101898">
    <property type="entry name" value="NHL repeat"/>
    <property type="match status" value="1"/>
</dbReference>
<reference evidence="1" key="2">
    <citation type="journal article" date="2014" name="ISME J.">
        <title>Microbial stratification in low pH oxic and suboxic macroscopic growths along an acid mine drainage.</title>
        <authorList>
            <person name="Mendez-Garcia C."/>
            <person name="Mesa V."/>
            <person name="Sprenger R.R."/>
            <person name="Richter M."/>
            <person name="Diez M.S."/>
            <person name="Solano J."/>
            <person name="Bargiela R."/>
            <person name="Golyshina O.V."/>
            <person name="Manteca A."/>
            <person name="Ramos J.L."/>
            <person name="Gallego J.R."/>
            <person name="Llorente I."/>
            <person name="Martins Dos Santos V.A."/>
            <person name="Jensen O.N."/>
            <person name="Pelaez A.I."/>
            <person name="Sanchez J."/>
            <person name="Ferrer M."/>
        </authorList>
    </citation>
    <scope>NUCLEOTIDE SEQUENCE</scope>
</reference>
<feature type="non-terminal residue" evidence="1">
    <location>
        <position position="189"/>
    </location>
</feature>
<comment type="caution">
    <text evidence="1">The sequence shown here is derived from an EMBL/GenBank/DDBJ whole genome shotgun (WGS) entry which is preliminary data.</text>
</comment>
<proteinExistence type="predicted"/>
<sequence length="189" mass="19490">GFPAPQTTGEAATIVLGQQNLADFGAATSAVNLSQPDYVAVDAHGNLWVADYGNNRAVMFPAPLSTGEAATVEVGQANFTTSSTSGPYNLNQDNGISLDAAGNLWVASSNQNRVLEYPGPTISTNESPVRVIGQGNLTTAAAATGPRGLSYPALAIVDAQGNLWVDDQSNDRVVGYVPTQYSVTFAAQG</sequence>
<dbReference type="GO" id="GO:0008270">
    <property type="term" value="F:zinc ion binding"/>
    <property type="evidence" value="ECO:0007669"/>
    <property type="project" value="UniProtKB-KW"/>
</dbReference>
<dbReference type="InterPro" id="IPR050952">
    <property type="entry name" value="TRIM-NHL_E3_ligases"/>
</dbReference>
<organism evidence="1">
    <name type="scientific">mine drainage metagenome</name>
    <dbReference type="NCBI Taxonomy" id="410659"/>
    <lineage>
        <taxon>unclassified sequences</taxon>
        <taxon>metagenomes</taxon>
        <taxon>ecological metagenomes</taxon>
    </lineage>
</organism>
<dbReference type="PANTHER" id="PTHR24104">
    <property type="entry name" value="E3 UBIQUITIN-PROTEIN LIGASE NHLRC1-RELATED"/>
    <property type="match status" value="1"/>
</dbReference>
<evidence type="ECO:0000313" key="1">
    <source>
        <dbReference type="EMBL" id="EQD73280.1"/>
    </source>
</evidence>
<name>T1CUC7_9ZZZZ</name>
<feature type="non-terminal residue" evidence="1">
    <location>
        <position position="1"/>
    </location>
</feature>
<accession>T1CUC7</accession>
<reference evidence="1" key="1">
    <citation type="submission" date="2013-08" db="EMBL/GenBank/DDBJ databases">
        <authorList>
            <person name="Mendez C."/>
            <person name="Richter M."/>
            <person name="Ferrer M."/>
            <person name="Sanchez J."/>
        </authorList>
    </citation>
    <scope>NUCLEOTIDE SEQUENCE</scope>
</reference>
<dbReference type="AlphaFoldDB" id="T1CUC7"/>
<dbReference type="EMBL" id="AUZY01002025">
    <property type="protein sequence ID" value="EQD73280.1"/>
    <property type="molecule type" value="Genomic_DNA"/>
</dbReference>